<feature type="domain" description="SSD" evidence="2">
    <location>
        <begin position="364"/>
        <end position="479"/>
    </location>
</feature>
<dbReference type="AlphaFoldDB" id="A0A812N742"/>
<dbReference type="PANTHER" id="PTHR46687:SF1">
    <property type="entry name" value="PROTEIN DISPATCHED HOMOLOG 3"/>
    <property type="match status" value="1"/>
</dbReference>
<protein>
    <submittedName>
        <fullName evidence="3">Disp3 protein</fullName>
    </submittedName>
</protein>
<name>A0A812N742_9DINO</name>
<dbReference type="OrthoDB" id="418913at2759"/>
<dbReference type="Gene3D" id="1.20.1640.10">
    <property type="entry name" value="Multidrug efflux transporter AcrB transmembrane domain"/>
    <property type="match status" value="1"/>
</dbReference>
<evidence type="ECO:0000256" key="1">
    <source>
        <dbReference type="SAM" id="Phobius"/>
    </source>
</evidence>
<dbReference type="PANTHER" id="PTHR46687">
    <property type="entry name" value="PROTEIN DISPATCHED HOMOLOG 3"/>
    <property type="match status" value="1"/>
</dbReference>
<keyword evidence="1" id="KW-1133">Transmembrane helix</keyword>
<dbReference type="GO" id="GO:0016020">
    <property type="term" value="C:membrane"/>
    <property type="evidence" value="ECO:0007669"/>
    <property type="project" value="InterPro"/>
</dbReference>
<comment type="caution">
    <text evidence="3">The sequence shown here is derived from an EMBL/GenBank/DDBJ whole genome shotgun (WGS) entry which is preliminary data.</text>
</comment>
<dbReference type="InterPro" id="IPR000731">
    <property type="entry name" value="SSD"/>
</dbReference>
<feature type="transmembrane region" description="Helical" evidence="1">
    <location>
        <begin position="336"/>
        <end position="355"/>
    </location>
</feature>
<evidence type="ECO:0000313" key="4">
    <source>
        <dbReference type="Proteomes" id="UP000604046"/>
    </source>
</evidence>
<dbReference type="SUPFAM" id="SSF82866">
    <property type="entry name" value="Multidrug efflux transporter AcrB transmembrane domain"/>
    <property type="match status" value="1"/>
</dbReference>
<gene>
    <name evidence="3" type="primary">Disp3</name>
    <name evidence="3" type="ORF">SNAT2548_LOCUS15417</name>
</gene>
<keyword evidence="1" id="KW-0812">Transmembrane</keyword>
<evidence type="ECO:0000259" key="2">
    <source>
        <dbReference type="PROSITE" id="PS50156"/>
    </source>
</evidence>
<organism evidence="3 4">
    <name type="scientific">Symbiodinium natans</name>
    <dbReference type="NCBI Taxonomy" id="878477"/>
    <lineage>
        <taxon>Eukaryota</taxon>
        <taxon>Sar</taxon>
        <taxon>Alveolata</taxon>
        <taxon>Dinophyceae</taxon>
        <taxon>Suessiales</taxon>
        <taxon>Symbiodiniaceae</taxon>
        <taxon>Symbiodinium</taxon>
    </lineage>
</organism>
<feature type="transmembrane region" description="Helical" evidence="1">
    <location>
        <begin position="362"/>
        <end position="385"/>
    </location>
</feature>
<evidence type="ECO:0000313" key="3">
    <source>
        <dbReference type="EMBL" id="CAE7292453.1"/>
    </source>
</evidence>
<dbReference type="InterPro" id="IPR003392">
    <property type="entry name" value="PTHD_SSD"/>
</dbReference>
<keyword evidence="1" id="KW-0472">Membrane</keyword>
<keyword evidence="4" id="KW-1185">Reference proteome</keyword>
<dbReference type="Proteomes" id="UP000604046">
    <property type="component" value="Unassembled WGS sequence"/>
</dbReference>
<proteinExistence type="predicted"/>
<sequence>MWPLLISAVLGGLTLCTFCAYGLSFVRHWQSYRHGELGDFSGPLTLWVDSLTRCPALFLLLGLAIPGTLGFLGLEAAGFAPHVDLDFAGYLAVDLPAQFIQNAVEEAIAQEASGDRRQRAEDWEGWHFPLASTTVSSKPENTSGAEGRRLAPTQTQRWWQLDIFYEAVDSSTGIFTEQALQEILAFENLIQSMENYDEFCWKSNGQCKAPQSLTNLFFHPVPGQTDMNDLELQDINATLRMMARTQILQFTDKDFSVFNLQSQYTRSSFFGGIPLAGYDRWQTSWDVQRQKHEAFLLELYDEVLSRADDGPEPLAFKHVKVTWFHALLKDFEVGKWLFHDAVWCAGTFAVVTLLIMLNLRSVYLTIFGMLGVLLAFAATFFFHFVVLEYKSLTVLDFLSLFLIVGIAADDMFILCHTFHLAPAVLGPRGPRECMKWAYKQAGQAMLVTTATTAGSFYANCVSVLRIVKQFGFFMGGLIR</sequence>
<dbReference type="GO" id="GO:0005737">
    <property type="term" value="C:cytoplasm"/>
    <property type="evidence" value="ECO:0007669"/>
    <property type="project" value="TreeGrafter"/>
</dbReference>
<dbReference type="Pfam" id="PF02460">
    <property type="entry name" value="Patched"/>
    <property type="match status" value="1"/>
</dbReference>
<dbReference type="EMBL" id="CAJNDS010001957">
    <property type="protein sequence ID" value="CAE7292453.1"/>
    <property type="molecule type" value="Genomic_DNA"/>
</dbReference>
<feature type="transmembrane region" description="Helical" evidence="1">
    <location>
        <begin position="397"/>
        <end position="425"/>
    </location>
</feature>
<dbReference type="InterPro" id="IPR042480">
    <property type="entry name" value="DISP3"/>
</dbReference>
<reference evidence="3" key="1">
    <citation type="submission" date="2021-02" db="EMBL/GenBank/DDBJ databases">
        <authorList>
            <person name="Dougan E. K."/>
            <person name="Rhodes N."/>
            <person name="Thang M."/>
            <person name="Chan C."/>
        </authorList>
    </citation>
    <scope>NUCLEOTIDE SEQUENCE</scope>
</reference>
<dbReference type="PROSITE" id="PS50156">
    <property type="entry name" value="SSD"/>
    <property type="match status" value="1"/>
</dbReference>
<accession>A0A812N742</accession>